<organism evidence="1 2">
    <name type="scientific">Campylobacter pinnipediorum subsp. caledonicus</name>
    <dbReference type="NCBI Taxonomy" id="1874362"/>
    <lineage>
        <taxon>Bacteria</taxon>
        <taxon>Pseudomonadati</taxon>
        <taxon>Campylobacterota</taxon>
        <taxon>Epsilonproteobacteria</taxon>
        <taxon>Campylobacterales</taxon>
        <taxon>Campylobacteraceae</taxon>
        <taxon>Campylobacter</taxon>
    </lineage>
</organism>
<dbReference type="EMBL" id="CP017258">
    <property type="protein sequence ID" value="AQW88095.1"/>
    <property type="molecule type" value="Genomic_DNA"/>
</dbReference>
<dbReference type="GeneID" id="56566893"/>
<dbReference type="Proteomes" id="UP000190868">
    <property type="component" value="Chromosome"/>
</dbReference>
<protein>
    <submittedName>
        <fullName evidence="1">Uncharacterized protein</fullName>
    </submittedName>
</protein>
<sequence>MSKKDTSLENIDIVKLLLFIFIFALIALIMVFGFLVPNIKEYRKLSKENNSQMASYVKVKQVFDMYSNNLNSIKQDNQFLLKSYDSKFDKDDFIKFTSKFFKNVSLNQIDKTDDSEYFLYELKVTSLVKTPKKFYDFLDSLGKYSSIIKAEFPIKMTGDGKNIDMTFNIKVYGNKQK</sequence>
<dbReference type="KEGG" id="cpin:CPIN18020_1252"/>
<reference evidence="2" key="1">
    <citation type="submission" date="2016-09" db="EMBL/GenBank/DDBJ databases">
        <title>Comparative genomics of the Campylobacter concisus group.</title>
        <authorList>
            <person name="Miller W.G."/>
            <person name="Yee E."/>
            <person name="Chapman M.H."/>
            <person name="Huynh S."/>
            <person name="Bono J.L."/>
            <person name="On S.L.W."/>
            <person name="StLeger J."/>
            <person name="Foster G."/>
            <person name="Parker C.T."/>
        </authorList>
    </citation>
    <scope>NUCLEOTIDE SEQUENCE [LARGE SCALE GENOMIC DNA]</scope>
    <source>
        <strain evidence="2">RM18021</strain>
    </source>
</reference>
<dbReference type="AlphaFoldDB" id="A0A1S6U8T6"/>
<evidence type="ECO:0000313" key="1">
    <source>
        <dbReference type="EMBL" id="AQW88095.1"/>
    </source>
</evidence>
<accession>A0A1S6U8T6</accession>
<name>A0A1S6U8T6_9BACT</name>
<keyword evidence="2" id="KW-1185">Reference proteome</keyword>
<dbReference type="RefSeq" id="WP_078423639.1">
    <property type="nucleotide sequence ID" value="NZ_CP017018.1"/>
</dbReference>
<evidence type="ECO:0000313" key="2">
    <source>
        <dbReference type="Proteomes" id="UP000190868"/>
    </source>
</evidence>
<gene>
    <name evidence="1" type="ORF">CPIN18021_1301</name>
</gene>
<proteinExistence type="predicted"/>